<dbReference type="InterPro" id="IPR001387">
    <property type="entry name" value="Cro/C1-type_HTH"/>
</dbReference>
<name>A0ABS6D0J0_9FIRM</name>
<dbReference type="Pfam" id="PF01381">
    <property type="entry name" value="HTH_3"/>
    <property type="match status" value="1"/>
</dbReference>
<dbReference type="PROSITE" id="PS50943">
    <property type="entry name" value="HTH_CROC1"/>
    <property type="match status" value="1"/>
</dbReference>
<feature type="domain" description="HTH cro/C1-type" evidence="1">
    <location>
        <begin position="20"/>
        <end position="74"/>
    </location>
</feature>
<accession>A0ABS6D0J0</accession>
<proteinExistence type="predicted"/>
<keyword evidence="3" id="KW-1185">Reference proteome</keyword>
<evidence type="ECO:0000313" key="2">
    <source>
        <dbReference type="EMBL" id="MBU3874870.1"/>
    </source>
</evidence>
<dbReference type="EMBL" id="JABACJ020000002">
    <property type="protein sequence ID" value="MBU3874870.1"/>
    <property type="molecule type" value="Genomic_DNA"/>
</dbReference>
<dbReference type="Proteomes" id="UP000723714">
    <property type="component" value="Unassembled WGS sequence"/>
</dbReference>
<dbReference type="RefSeq" id="WP_216239462.1">
    <property type="nucleotide sequence ID" value="NZ_JABACJ020000002.1"/>
</dbReference>
<reference evidence="2 3" key="1">
    <citation type="submission" date="2021-06" db="EMBL/GenBank/DDBJ databases">
        <title>Faecalicatena sp. nov. isolated from porcine feces.</title>
        <authorList>
            <person name="Oh B.S."/>
            <person name="Lee J.H."/>
        </authorList>
    </citation>
    <scope>NUCLEOTIDE SEQUENCE [LARGE SCALE GENOMIC DNA]</scope>
    <source>
        <strain evidence="2 3">AGMB00832</strain>
    </source>
</reference>
<organism evidence="2 3">
    <name type="scientific">Faecalicatena faecalis</name>
    <dbReference type="NCBI Taxonomy" id="2726362"/>
    <lineage>
        <taxon>Bacteria</taxon>
        <taxon>Bacillati</taxon>
        <taxon>Bacillota</taxon>
        <taxon>Clostridia</taxon>
        <taxon>Lachnospirales</taxon>
        <taxon>Lachnospiraceae</taxon>
        <taxon>Faecalicatena</taxon>
    </lineage>
</organism>
<gene>
    <name evidence="2" type="ORF">HGO97_003455</name>
</gene>
<protein>
    <submittedName>
        <fullName evidence="2">Helix-turn-helix domain-containing protein</fullName>
    </submittedName>
</protein>
<dbReference type="CDD" id="cd00093">
    <property type="entry name" value="HTH_XRE"/>
    <property type="match status" value="1"/>
</dbReference>
<evidence type="ECO:0000313" key="3">
    <source>
        <dbReference type="Proteomes" id="UP000723714"/>
    </source>
</evidence>
<comment type="caution">
    <text evidence="2">The sequence shown here is derived from an EMBL/GenBank/DDBJ whole genome shotgun (WGS) entry which is preliminary data.</text>
</comment>
<evidence type="ECO:0000259" key="1">
    <source>
        <dbReference type="PROSITE" id="PS50943"/>
    </source>
</evidence>
<sequence>MLGNLKFPKEIAKDIALQEKKKRKMRKLTQTELSERAGISLASLKRFEQTGEISFVSLIKIADILGEKGAFEELFTSKEYQSIQEVIDERNQ</sequence>